<protein>
    <submittedName>
        <fullName evidence="1">Armadillo-like helical</fullName>
    </submittedName>
</protein>
<dbReference type="AlphaFoldDB" id="A0A2U1PJ06"/>
<evidence type="ECO:0000313" key="1">
    <source>
        <dbReference type="EMBL" id="PWA85744.1"/>
    </source>
</evidence>
<dbReference type="Proteomes" id="UP000245207">
    <property type="component" value="Unassembled WGS sequence"/>
</dbReference>
<organism evidence="1 2">
    <name type="scientific">Artemisia annua</name>
    <name type="common">Sweet wormwood</name>
    <dbReference type="NCBI Taxonomy" id="35608"/>
    <lineage>
        <taxon>Eukaryota</taxon>
        <taxon>Viridiplantae</taxon>
        <taxon>Streptophyta</taxon>
        <taxon>Embryophyta</taxon>
        <taxon>Tracheophyta</taxon>
        <taxon>Spermatophyta</taxon>
        <taxon>Magnoliopsida</taxon>
        <taxon>eudicotyledons</taxon>
        <taxon>Gunneridae</taxon>
        <taxon>Pentapetalae</taxon>
        <taxon>asterids</taxon>
        <taxon>campanulids</taxon>
        <taxon>Asterales</taxon>
        <taxon>Asteraceae</taxon>
        <taxon>Asteroideae</taxon>
        <taxon>Anthemideae</taxon>
        <taxon>Artemisiinae</taxon>
        <taxon>Artemisia</taxon>
    </lineage>
</organism>
<reference evidence="1 2" key="1">
    <citation type="journal article" date="2018" name="Mol. Plant">
        <title>The genome of Artemisia annua provides insight into the evolution of Asteraceae family and artemisinin biosynthesis.</title>
        <authorList>
            <person name="Shen Q."/>
            <person name="Zhang L."/>
            <person name="Liao Z."/>
            <person name="Wang S."/>
            <person name="Yan T."/>
            <person name="Shi P."/>
            <person name="Liu M."/>
            <person name="Fu X."/>
            <person name="Pan Q."/>
            <person name="Wang Y."/>
            <person name="Lv Z."/>
            <person name="Lu X."/>
            <person name="Zhang F."/>
            <person name="Jiang W."/>
            <person name="Ma Y."/>
            <person name="Chen M."/>
            <person name="Hao X."/>
            <person name="Li L."/>
            <person name="Tang Y."/>
            <person name="Lv G."/>
            <person name="Zhou Y."/>
            <person name="Sun X."/>
            <person name="Brodelius P.E."/>
            <person name="Rose J.K.C."/>
            <person name="Tang K."/>
        </authorList>
    </citation>
    <scope>NUCLEOTIDE SEQUENCE [LARGE SCALE GENOMIC DNA]</scope>
    <source>
        <strain evidence="2">cv. Huhao1</strain>
        <tissue evidence="1">Leaf</tissue>
    </source>
</reference>
<dbReference type="EMBL" id="PKPP01001091">
    <property type="protein sequence ID" value="PWA85744.1"/>
    <property type="molecule type" value="Genomic_DNA"/>
</dbReference>
<gene>
    <name evidence="1" type="ORF">CTI12_AA147640</name>
</gene>
<comment type="caution">
    <text evidence="1">The sequence shown here is derived from an EMBL/GenBank/DDBJ whole genome shotgun (WGS) entry which is preliminary data.</text>
</comment>
<accession>A0A2U1PJ06</accession>
<sequence>MSDRVDLLDYSYAAVWDMSFQVVVAMFDKVGNLFYNSSLTDTSTLSSDQEVKVPILDRVNLAIPKGSLAAVIGEAQVNLRSLATCIRFDSAVR</sequence>
<evidence type="ECO:0000313" key="2">
    <source>
        <dbReference type="Proteomes" id="UP000245207"/>
    </source>
</evidence>
<name>A0A2U1PJ06_ARTAN</name>
<keyword evidence="2" id="KW-1185">Reference proteome</keyword>
<proteinExistence type="predicted"/>